<feature type="transmembrane region" description="Helical" evidence="1">
    <location>
        <begin position="181"/>
        <end position="202"/>
    </location>
</feature>
<evidence type="ECO:0000313" key="2">
    <source>
        <dbReference type="EMBL" id="GCF09906.1"/>
    </source>
</evidence>
<gene>
    <name evidence="2" type="ORF">KDI_34700</name>
</gene>
<keyword evidence="1" id="KW-0812">Transmembrane</keyword>
<feature type="transmembrane region" description="Helical" evidence="1">
    <location>
        <begin position="214"/>
        <end position="232"/>
    </location>
</feature>
<dbReference type="EMBL" id="BIXY01000054">
    <property type="protein sequence ID" value="GCF09906.1"/>
    <property type="molecule type" value="Genomic_DNA"/>
</dbReference>
<evidence type="ECO:0000313" key="3">
    <source>
        <dbReference type="Proteomes" id="UP000322530"/>
    </source>
</evidence>
<keyword evidence="3" id="KW-1185">Reference proteome</keyword>
<accession>A0A5A5TFI8</accession>
<dbReference type="AlphaFoldDB" id="A0A5A5TFI8"/>
<keyword evidence="1" id="KW-0472">Membrane</keyword>
<name>A0A5A5TFI8_9CHLR</name>
<protein>
    <submittedName>
        <fullName evidence="2">Uncharacterized protein</fullName>
    </submittedName>
</protein>
<sequence>MLRRFSLRIGAISLIIGSLCALLGEGLNLWNNDPTQNSWFLPMILAALGTMVLLYGINIYTILSDKINLLGVLSSLLFFLGALVFVVGVIAIDIIVVPMLLSMAHTLTTVINAPGNAAQSAANSASSGLNSLKDGIAGLFGQSASGSDIPSVQIPQVNGLDLINKALASFHLPSFATITHWGHFFFSGGPLAPGCLLLGIALWQTRSFPRLTCYALIGGAGLNLISQIFLSLPILSNITGMLLFASLALLGISMLSPTKMDDLSQSVFSHTGRHARK</sequence>
<evidence type="ECO:0000256" key="1">
    <source>
        <dbReference type="SAM" id="Phobius"/>
    </source>
</evidence>
<feature type="transmembrane region" description="Helical" evidence="1">
    <location>
        <begin position="75"/>
        <end position="101"/>
    </location>
</feature>
<reference evidence="2 3" key="1">
    <citation type="submission" date="2019-01" db="EMBL/GenBank/DDBJ databases">
        <title>Draft genome sequence of Dictyobacter sp. Uno17.</title>
        <authorList>
            <person name="Wang C.M."/>
            <person name="Zheng Y."/>
            <person name="Sakai Y."/>
            <person name="Abe K."/>
            <person name="Yokota A."/>
            <person name="Yabe S."/>
        </authorList>
    </citation>
    <scope>NUCLEOTIDE SEQUENCE [LARGE SCALE GENOMIC DNA]</scope>
    <source>
        <strain evidence="2 3">Uno17</strain>
    </source>
</reference>
<organism evidence="2 3">
    <name type="scientific">Dictyobacter arantiisoli</name>
    <dbReference type="NCBI Taxonomy" id="2014874"/>
    <lineage>
        <taxon>Bacteria</taxon>
        <taxon>Bacillati</taxon>
        <taxon>Chloroflexota</taxon>
        <taxon>Ktedonobacteria</taxon>
        <taxon>Ktedonobacterales</taxon>
        <taxon>Dictyobacteraceae</taxon>
        <taxon>Dictyobacter</taxon>
    </lineage>
</organism>
<keyword evidence="1" id="KW-1133">Transmembrane helix</keyword>
<comment type="caution">
    <text evidence="2">The sequence shown here is derived from an EMBL/GenBank/DDBJ whole genome shotgun (WGS) entry which is preliminary data.</text>
</comment>
<feature type="transmembrane region" description="Helical" evidence="1">
    <location>
        <begin position="7"/>
        <end position="27"/>
    </location>
</feature>
<feature type="transmembrane region" description="Helical" evidence="1">
    <location>
        <begin position="39"/>
        <end position="63"/>
    </location>
</feature>
<proteinExistence type="predicted"/>
<dbReference type="OrthoDB" id="9834357at2"/>
<dbReference type="RefSeq" id="WP_149402815.1">
    <property type="nucleotide sequence ID" value="NZ_BIXY01000054.1"/>
</dbReference>
<dbReference type="Proteomes" id="UP000322530">
    <property type="component" value="Unassembled WGS sequence"/>
</dbReference>
<feature type="transmembrane region" description="Helical" evidence="1">
    <location>
        <begin position="238"/>
        <end position="256"/>
    </location>
</feature>